<dbReference type="InterPro" id="IPR012907">
    <property type="entry name" value="Peptidase_S11_C"/>
</dbReference>
<evidence type="ECO:0000259" key="16">
    <source>
        <dbReference type="SMART" id="SM00936"/>
    </source>
</evidence>
<evidence type="ECO:0000256" key="9">
    <source>
        <dbReference type="ARBA" id="ARBA00022960"/>
    </source>
</evidence>
<evidence type="ECO:0000313" key="18">
    <source>
        <dbReference type="Proteomes" id="UP000594001"/>
    </source>
</evidence>
<comment type="similarity">
    <text evidence="3 15">Belongs to the peptidase S11 family.</text>
</comment>
<gene>
    <name evidence="17" type="primary">dacF</name>
    <name evidence="17" type="ORF">CPBP_00836</name>
</gene>
<dbReference type="GO" id="GO:0009002">
    <property type="term" value="F:serine-type D-Ala-D-Ala carboxypeptidase activity"/>
    <property type="evidence" value="ECO:0007669"/>
    <property type="project" value="UniProtKB-EC"/>
</dbReference>
<reference evidence="17 18" key="1">
    <citation type="submission" date="2020-06" db="EMBL/GenBank/DDBJ databases">
        <title>The endosymbiont of the kinetoplastid Bodo saltans is a Paracaedibacter-like alpha-proteobacterium possessing a putative toxin-antitoxin system.</title>
        <authorList>
            <person name="Midha S."/>
            <person name="Rigden D.J."/>
            <person name="Siozios S."/>
            <person name="Hurst G.D.D."/>
            <person name="Jackson A.P."/>
        </authorList>
    </citation>
    <scope>NUCLEOTIDE SEQUENCE [LARGE SCALE GENOMIC DNA]</scope>
    <source>
        <strain evidence="17">Lake Konstanz</strain>
    </source>
</reference>
<dbReference type="Gene3D" id="3.40.710.10">
    <property type="entry name" value="DD-peptidase/beta-lactamase superfamily"/>
    <property type="match status" value="1"/>
</dbReference>
<feature type="active site" description="Acyl-ester intermediate" evidence="13">
    <location>
        <position position="64"/>
    </location>
</feature>
<dbReference type="InterPro" id="IPR015956">
    <property type="entry name" value="Peniciliin-bd_prot_C_sf"/>
</dbReference>
<accession>A0A7L9RUL5</accession>
<feature type="binding site" evidence="14">
    <location>
        <position position="223"/>
    </location>
    <ligand>
        <name>substrate</name>
    </ligand>
</feature>
<evidence type="ECO:0000256" key="6">
    <source>
        <dbReference type="ARBA" id="ARBA00022670"/>
    </source>
</evidence>
<dbReference type="InterPro" id="IPR037167">
    <property type="entry name" value="Peptidase_S11_C_sf"/>
</dbReference>
<name>A0A7L9RUL5_9PROT</name>
<evidence type="ECO:0000256" key="3">
    <source>
        <dbReference type="ARBA" id="ARBA00007164"/>
    </source>
</evidence>
<dbReference type="Proteomes" id="UP000594001">
    <property type="component" value="Chromosome"/>
</dbReference>
<feature type="domain" description="Peptidase S11 D-Ala-D-Ala carboxypeptidase A C-terminal" evidence="16">
    <location>
        <begin position="273"/>
        <end position="364"/>
    </location>
</feature>
<protein>
    <recommendedName>
        <fullName evidence="4">serine-type D-Ala-D-Ala carboxypeptidase</fullName>
        <ecNumber evidence="4">3.4.16.4</ecNumber>
    </recommendedName>
</protein>
<evidence type="ECO:0000256" key="4">
    <source>
        <dbReference type="ARBA" id="ARBA00012448"/>
    </source>
</evidence>
<dbReference type="Gene3D" id="2.60.410.10">
    <property type="entry name" value="D-Ala-D-Ala carboxypeptidase, C-terminal domain"/>
    <property type="match status" value="1"/>
</dbReference>
<dbReference type="GO" id="GO:0008360">
    <property type="term" value="P:regulation of cell shape"/>
    <property type="evidence" value="ECO:0007669"/>
    <property type="project" value="UniProtKB-KW"/>
</dbReference>
<dbReference type="SUPFAM" id="SSF69189">
    <property type="entry name" value="Penicillin-binding protein associated domain"/>
    <property type="match status" value="1"/>
</dbReference>
<dbReference type="EC" id="3.4.16.4" evidence="4"/>
<comment type="pathway">
    <text evidence="2">Cell wall biogenesis; peptidoglycan biosynthesis.</text>
</comment>
<dbReference type="SMART" id="SM00936">
    <property type="entry name" value="PBP5_C"/>
    <property type="match status" value="1"/>
</dbReference>
<evidence type="ECO:0000256" key="5">
    <source>
        <dbReference type="ARBA" id="ARBA00022645"/>
    </source>
</evidence>
<dbReference type="UniPathway" id="UPA00219"/>
<comment type="catalytic activity">
    <reaction evidence="12">
        <text>Preferential cleavage: (Ac)2-L-Lys-D-Ala-|-D-Ala. Also transpeptidation of peptidyl-alanyl moieties that are N-acyl substituents of D-alanine.</text>
        <dbReference type="EC" id="3.4.16.4"/>
    </reaction>
</comment>
<keyword evidence="5 17" id="KW-0121">Carboxypeptidase</keyword>
<dbReference type="GO" id="GO:0071555">
    <property type="term" value="P:cell wall organization"/>
    <property type="evidence" value="ECO:0007669"/>
    <property type="project" value="UniProtKB-KW"/>
</dbReference>
<keyword evidence="6" id="KW-0645">Protease</keyword>
<keyword evidence="11" id="KW-0961">Cell wall biogenesis/degradation</keyword>
<keyword evidence="8 17" id="KW-0378">Hydrolase</keyword>
<dbReference type="InterPro" id="IPR001967">
    <property type="entry name" value="Peptidase_S11_N"/>
</dbReference>
<dbReference type="Pfam" id="PF00768">
    <property type="entry name" value="Peptidase_S11"/>
    <property type="match status" value="1"/>
</dbReference>
<keyword evidence="7" id="KW-0732">Signal</keyword>
<evidence type="ECO:0000256" key="1">
    <source>
        <dbReference type="ARBA" id="ARBA00003217"/>
    </source>
</evidence>
<feature type="active site" evidence="13">
    <location>
        <position position="121"/>
    </location>
</feature>
<dbReference type="KEGG" id="pbal:CPBP_00836"/>
<dbReference type="GO" id="GO:0009252">
    <property type="term" value="P:peptidoglycan biosynthetic process"/>
    <property type="evidence" value="ECO:0007669"/>
    <property type="project" value="UniProtKB-UniPathway"/>
</dbReference>
<evidence type="ECO:0000256" key="2">
    <source>
        <dbReference type="ARBA" id="ARBA00004752"/>
    </source>
</evidence>
<proteinExistence type="inferred from homology"/>
<keyword evidence="9" id="KW-0133">Cell shape</keyword>
<evidence type="ECO:0000313" key="17">
    <source>
        <dbReference type="EMBL" id="QOL20058.1"/>
    </source>
</evidence>
<evidence type="ECO:0000256" key="12">
    <source>
        <dbReference type="ARBA" id="ARBA00034000"/>
    </source>
</evidence>
<dbReference type="GO" id="GO:0006508">
    <property type="term" value="P:proteolysis"/>
    <property type="evidence" value="ECO:0007669"/>
    <property type="project" value="UniProtKB-KW"/>
</dbReference>
<evidence type="ECO:0000256" key="10">
    <source>
        <dbReference type="ARBA" id="ARBA00022984"/>
    </source>
</evidence>
<feature type="active site" description="Acyl-ester intermediate" evidence="13">
    <location>
        <position position="61"/>
    </location>
</feature>
<dbReference type="SUPFAM" id="SSF56601">
    <property type="entry name" value="beta-lactamase/transpeptidase-like"/>
    <property type="match status" value="1"/>
</dbReference>
<evidence type="ECO:0000256" key="13">
    <source>
        <dbReference type="PIRSR" id="PIRSR618044-1"/>
    </source>
</evidence>
<dbReference type="RefSeq" id="WP_350331612.1">
    <property type="nucleotide sequence ID" value="NZ_CP054719.1"/>
</dbReference>
<dbReference type="InterPro" id="IPR018044">
    <property type="entry name" value="Peptidase_S11"/>
</dbReference>
<dbReference type="PANTHER" id="PTHR21581:SF6">
    <property type="entry name" value="TRAFFICKING PROTEIN PARTICLE COMPLEX SUBUNIT 12"/>
    <property type="match status" value="1"/>
</dbReference>
<evidence type="ECO:0000256" key="11">
    <source>
        <dbReference type="ARBA" id="ARBA00023316"/>
    </source>
</evidence>
<evidence type="ECO:0000256" key="14">
    <source>
        <dbReference type="PIRSR" id="PIRSR618044-2"/>
    </source>
</evidence>
<dbReference type="AlphaFoldDB" id="A0A7L9RUL5"/>
<sequence length="385" mass="42848">MLLRFLSFLHILMFFQILTFSVSAKLTPAVDTEGRQFFVIDGDTDTILFEHNADLRMYPSSMTKVLTAYIIFEEITAGKISLNTQFEISRKASKTAGTKMYLPEGKTVSVEDLIQGIFVASGNDACVCAAENISGSEEAFAVRMNQKLAEFGCKDSHFVNTSGLPDENHYSTCRDLYKIAKRLYADFSQYKRFFAQQEFTYGKGTHKNLNRLYKTFEGADGLKTGHTQGGGYGVITSAFVNGQRIFSILNGCKTMVERNRVSETLLRWAYGSFHQVTVLQKDQIIARLDTWMADHPQVPVGLKSDVILTLPKGGSQGVTSELVFQGPLEPPVASGDKVGELVLTLPDQKTKMIYPVYAQTTVAKAGFLRRLPIIVQYLLFGKNAQ</sequence>
<keyword evidence="18" id="KW-1185">Reference proteome</keyword>
<organism evidence="17 18">
    <name type="scientific">Candidatus Bodocaedibacter vickermanii</name>
    <dbReference type="NCBI Taxonomy" id="2741701"/>
    <lineage>
        <taxon>Bacteria</taxon>
        <taxon>Pseudomonadati</taxon>
        <taxon>Pseudomonadota</taxon>
        <taxon>Alphaproteobacteria</taxon>
        <taxon>Holosporales</taxon>
        <taxon>Candidatus Paracaedibacteraceae</taxon>
        <taxon>Candidatus Bodocaedibacter</taxon>
    </lineage>
</organism>
<keyword evidence="10" id="KW-0573">Peptidoglycan synthesis</keyword>
<dbReference type="PRINTS" id="PR00725">
    <property type="entry name" value="DADACBPTASE1"/>
</dbReference>
<dbReference type="PANTHER" id="PTHR21581">
    <property type="entry name" value="D-ALANYL-D-ALANINE CARBOXYPEPTIDASE"/>
    <property type="match status" value="1"/>
</dbReference>
<evidence type="ECO:0000256" key="15">
    <source>
        <dbReference type="RuleBase" id="RU004016"/>
    </source>
</evidence>
<dbReference type="InterPro" id="IPR012338">
    <property type="entry name" value="Beta-lactam/transpept-like"/>
</dbReference>
<dbReference type="EMBL" id="CP054719">
    <property type="protein sequence ID" value="QOL20058.1"/>
    <property type="molecule type" value="Genomic_DNA"/>
</dbReference>
<evidence type="ECO:0000256" key="7">
    <source>
        <dbReference type="ARBA" id="ARBA00022729"/>
    </source>
</evidence>
<dbReference type="Pfam" id="PF07943">
    <property type="entry name" value="PBP5_C"/>
    <property type="match status" value="1"/>
</dbReference>
<evidence type="ECO:0000256" key="8">
    <source>
        <dbReference type="ARBA" id="ARBA00022801"/>
    </source>
</evidence>
<comment type="function">
    <text evidence="1">Removes C-terminal D-alanyl residues from sugar-peptide cell wall precursors.</text>
</comment>